<protein>
    <recommendedName>
        <fullName evidence="1">Ribosomal protein eL8/eL30/eS12/Gadd45 domain-containing protein</fullName>
    </recommendedName>
</protein>
<name>A0A6N2TBT7_9FIRM</name>
<feature type="domain" description="Ribosomal protein eL8/eL30/eS12/Gadd45" evidence="1">
    <location>
        <begin position="6"/>
        <end position="69"/>
    </location>
</feature>
<dbReference type="AlphaFoldDB" id="A0A6N2TBT7"/>
<gene>
    <name evidence="2" type="ORF">AULFYP135_01360</name>
</gene>
<organism evidence="2">
    <name type="scientific">uncultured Anaerotruncus sp</name>
    <dbReference type="NCBI Taxonomy" id="905011"/>
    <lineage>
        <taxon>Bacteria</taxon>
        <taxon>Bacillati</taxon>
        <taxon>Bacillota</taxon>
        <taxon>Clostridia</taxon>
        <taxon>Eubacteriales</taxon>
        <taxon>Oscillospiraceae</taxon>
        <taxon>Anaerotruncus</taxon>
        <taxon>environmental samples</taxon>
    </lineage>
</organism>
<dbReference type="SUPFAM" id="SSF55315">
    <property type="entry name" value="L30e-like"/>
    <property type="match status" value="1"/>
</dbReference>
<dbReference type="InterPro" id="IPR004038">
    <property type="entry name" value="Ribosomal_eL8/eL30/eS12/Gad45"/>
</dbReference>
<dbReference type="Pfam" id="PF01248">
    <property type="entry name" value="Ribosomal_L7Ae"/>
    <property type="match status" value="1"/>
</dbReference>
<sequence length="109" mass="11688">MNNNRILSTISLCKRAGKLLLGFDVVGEAILSGEAKVVIIASDLSPKTQKEVELAAQKGGVRVLPIPSTMDEIWQFVNKRAGVLAVSDQGLAGKLCGLIDHQDKEDECL</sequence>
<evidence type="ECO:0000259" key="1">
    <source>
        <dbReference type="Pfam" id="PF01248"/>
    </source>
</evidence>
<proteinExistence type="predicted"/>
<accession>A0A6N2TBT7</accession>
<reference evidence="2" key="1">
    <citation type="submission" date="2019-11" db="EMBL/GenBank/DDBJ databases">
        <authorList>
            <person name="Feng L."/>
        </authorList>
    </citation>
    <scope>NUCLEOTIDE SEQUENCE</scope>
    <source>
        <strain evidence="2">AundefinedLFYP135</strain>
    </source>
</reference>
<dbReference type="Gene3D" id="3.30.1330.30">
    <property type="match status" value="1"/>
</dbReference>
<dbReference type="EMBL" id="CACRSL010000003">
    <property type="protein sequence ID" value="VYT03065.1"/>
    <property type="molecule type" value="Genomic_DNA"/>
</dbReference>
<evidence type="ECO:0000313" key="2">
    <source>
        <dbReference type="EMBL" id="VYT03065.1"/>
    </source>
</evidence>
<dbReference type="InterPro" id="IPR029064">
    <property type="entry name" value="Ribosomal_eL30-like_sf"/>
</dbReference>